<proteinExistence type="predicted"/>
<organism evidence="2 3">
    <name type="scientific">Shewanella psychrophila</name>
    <dbReference type="NCBI Taxonomy" id="225848"/>
    <lineage>
        <taxon>Bacteria</taxon>
        <taxon>Pseudomonadati</taxon>
        <taxon>Pseudomonadota</taxon>
        <taxon>Gammaproteobacteria</taxon>
        <taxon>Alteromonadales</taxon>
        <taxon>Shewanellaceae</taxon>
        <taxon>Shewanella</taxon>
    </lineage>
</organism>
<dbReference type="EMBL" id="CP014782">
    <property type="protein sequence ID" value="AQS38585.1"/>
    <property type="molecule type" value="Genomic_DNA"/>
</dbReference>
<dbReference type="STRING" id="225848.Sps_03458"/>
<reference evidence="2 3" key="1">
    <citation type="submission" date="2016-03" db="EMBL/GenBank/DDBJ databases">
        <title>Complete genome sequence of Shewanella psychrophila WP2, a deep sea bacterium isolated from west Pacific sediment.</title>
        <authorList>
            <person name="Xu G."/>
            <person name="Jian H."/>
        </authorList>
    </citation>
    <scope>NUCLEOTIDE SEQUENCE [LARGE SCALE GENOMIC DNA]</scope>
    <source>
        <strain evidence="2 3">WP2</strain>
    </source>
</reference>
<gene>
    <name evidence="2" type="ORF">Sps_03458</name>
</gene>
<dbReference type="KEGG" id="spsw:Sps_03458"/>
<evidence type="ECO:0000256" key="1">
    <source>
        <dbReference type="SAM" id="MobiDB-lite"/>
    </source>
</evidence>
<feature type="compositionally biased region" description="Basic and acidic residues" evidence="1">
    <location>
        <begin position="23"/>
        <end position="48"/>
    </location>
</feature>
<dbReference type="AlphaFoldDB" id="A0A1S6HST8"/>
<sequence length="63" mass="6635">MTDRNKGGSGGSNKGGSGGLIKGGDKGRSQGDERKKIIRPDDNVHVNKDTTSTGPRSPRNEKK</sequence>
<feature type="region of interest" description="Disordered" evidence="1">
    <location>
        <begin position="1"/>
        <end position="63"/>
    </location>
</feature>
<feature type="compositionally biased region" description="Gly residues" evidence="1">
    <location>
        <begin position="7"/>
        <end position="22"/>
    </location>
</feature>
<name>A0A1S6HST8_9GAMM</name>
<evidence type="ECO:0000313" key="2">
    <source>
        <dbReference type="EMBL" id="AQS38585.1"/>
    </source>
</evidence>
<protein>
    <submittedName>
        <fullName evidence="2">Uncharacterized protein</fullName>
    </submittedName>
</protein>
<dbReference type="Proteomes" id="UP000189545">
    <property type="component" value="Chromosome"/>
</dbReference>
<dbReference type="RefSeq" id="WP_077753602.1">
    <property type="nucleotide sequence ID" value="NZ_CP014782.1"/>
</dbReference>
<accession>A0A1S6HST8</accession>
<evidence type="ECO:0000313" key="3">
    <source>
        <dbReference type="Proteomes" id="UP000189545"/>
    </source>
</evidence>
<keyword evidence="3" id="KW-1185">Reference proteome</keyword>